<sequence length="215" mass="23877">MMTTKEEMIERQLKGRGIHDPKVINAMWEVDRSIFVPDDILEHTYEDRALPIGKEQTISQPYIVAYMAQALDLSPNDVVLEIGTGCGYNAAVLSRIVSHVYSIEVIEWLANLAKQNLREVGYRNITIRHGDGYKGWPEEAPFDAIVLTAAPPAIPEPLKLQLKIGGRLLAPVGTGIQQLVLLERTGKDFFEDTPLLPVQFVPMTGEAQKRPGSSS</sequence>
<keyword evidence="4 7" id="KW-0489">Methyltransferase</keyword>
<dbReference type="SUPFAM" id="SSF53335">
    <property type="entry name" value="S-adenosyl-L-methionine-dependent methyltransferases"/>
    <property type="match status" value="1"/>
</dbReference>
<dbReference type="PROSITE" id="PS01279">
    <property type="entry name" value="PCMT"/>
    <property type="match status" value="1"/>
</dbReference>
<evidence type="ECO:0000256" key="5">
    <source>
        <dbReference type="ARBA" id="ARBA00022679"/>
    </source>
</evidence>
<keyword evidence="5 7" id="KW-0808">Transferase</keyword>
<dbReference type="InterPro" id="IPR000682">
    <property type="entry name" value="PCMT"/>
</dbReference>
<comment type="subcellular location">
    <subcellularLocation>
        <location evidence="1 7">Cytoplasm</location>
    </subcellularLocation>
</comment>
<comment type="caution">
    <text evidence="8">The sequence shown here is derived from an EMBL/GenBank/DDBJ whole genome shotgun (WGS) entry which is preliminary data.</text>
</comment>
<dbReference type="NCBIfam" id="TIGR00080">
    <property type="entry name" value="pimt"/>
    <property type="match status" value="1"/>
</dbReference>
<dbReference type="GO" id="GO:0032259">
    <property type="term" value="P:methylation"/>
    <property type="evidence" value="ECO:0007669"/>
    <property type="project" value="UniProtKB-KW"/>
</dbReference>
<dbReference type="CDD" id="cd02440">
    <property type="entry name" value="AdoMet_MTases"/>
    <property type="match status" value="1"/>
</dbReference>
<comment type="function">
    <text evidence="7">Catalyzes the methyl esterification of L-isoaspartyl residues in peptides and proteins that result from spontaneous decomposition of normal L-aspartyl and L-asparaginyl residues. It plays a role in the repair and/or degradation of damaged proteins.</text>
</comment>
<evidence type="ECO:0000256" key="2">
    <source>
        <dbReference type="ARBA" id="ARBA00005369"/>
    </source>
</evidence>
<evidence type="ECO:0000313" key="8">
    <source>
        <dbReference type="EMBL" id="MFD2515213.1"/>
    </source>
</evidence>
<proteinExistence type="inferred from homology"/>
<comment type="catalytic activity">
    <reaction evidence="7">
        <text>[protein]-L-isoaspartate + S-adenosyl-L-methionine = [protein]-L-isoaspartate alpha-methyl ester + S-adenosyl-L-homocysteine</text>
        <dbReference type="Rhea" id="RHEA:12705"/>
        <dbReference type="Rhea" id="RHEA-COMP:12143"/>
        <dbReference type="Rhea" id="RHEA-COMP:12144"/>
        <dbReference type="ChEBI" id="CHEBI:57856"/>
        <dbReference type="ChEBI" id="CHEBI:59789"/>
        <dbReference type="ChEBI" id="CHEBI:90596"/>
        <dbReference type="ChEBI" id="CHEBI:90598"/>
        <dbReference type="EC" id="2.1.1.77"/>
    </reaction>
</comment>
<evidence type="ECO:0000256" key="7">
    <source>
        <dbReference type="HAMAP-Rule" id="MF_00090"/>
    </source>
</evidence>
<dbReference type="GO" id="GO:0004719">
    <property type="term" value="F:protein-L-isoaspartate (D-aspartate) O-methyltransferase activity"/>
    <property type="evidence" value="ECO:0007669"/>
    <property type="project" value="UniProtKB-EC"/>
</dbReference>
<feature type="active site" evidence="7">
    <location>
        <position position="59"/>
    </location>
</feature>
<evidence type="ECO:0000256" key="6">
    <source>
        <dbReference type="ARBA" id="ARBA00022691"/>
    </source>
</evidence>
<protein>
    <recommendedName>
        <fullName evidence="7">Protein-L-isoaspartate O-methyltransferase</fullName>
        <ecNumber evidence="7">2.1.1.77</ecNumber>
    </recommendedName>
    <alternativeName>
        <fullName evidence="7">L-isoaspartyl protein carboxyl methyltransferase</fullName>
    </alternativeName>
    <alternativeName>
        <fullName evidence="7">Protein L-isoaspartyl methyltransferase</fullName>
    </alternativeName>
    <alternativeName>
        <fullName evidence="7">Protein-beta-aspartate methyltransferase</fullName>
        <shortName evidence="7">PIMT</shortName>
    </alternativeName>
</protein>
<dbReference type="Pfam" id="PF01135">
    <property type="entry name" value="PCMT"/>
    <property type="match status" value="1"/>
</dbReference>
<comment type="similarity">
    <text evidence="2 7">Belongs to the methyltransferase superfamily. L-isoaspartyl/D-aspartyl protein methyltransferase family.</text>
</comment>
<evidence type="ECO:0000313" key="9">
    <source>
        <dbReference type="Proteomes" id="UP001597544"/>
    </source>
</evidence>
<name>A0ABW5IPI5_9BACT</name>
<evidence type="ECO:0000256" key="4">
    <source>
        <dbReference type="ARBA" id="ARBA00022603"/>
    </source>
</evidence>
<reference evidence="9" key="1">
    <citation type="journal article" date="2019" name="Int. J. Syst. Evol. Microbiol.">
        <title>The Global Catalogue of Microorganisms (GCM) 10K type strain sequencing project: providing services to taxonomists for standard genome sequencing and annotation.</title>
        <authorList>
            <consortium name="The Broad Institute Genomics Platform"/>
            <consortium name="The Broad Institute Genome Sequencing Center for Infectious Disease"/>
            <person name="Wu L."/>
            <person name="Ma J."/>
        </authorList>
    </citation>
    <scope>NUCLEOTIDE SEQUENCE [LARGE SCALE GENOMIC DNA]</scope>
    <source>
        <strain evidence="9">KCTC 42498</strain>
    </source>
</reference>
<evidence type="ECO:0000256" key="1">
    <source>
        <dbReference type="ARBA" id="ARBA00004496"/>
    </source>
</evidence>
<dbReference type="InterPro" id="IPR029063">
    <property type="entry name" value="SAM-dependent_MTases_sf"/>
</dbReference>
<keyword evidence="6 7" id="KW-0949">S-adenosyl-L-methionine</keyword>
<dbReference type="EMBL" id="JBHULU010000021">
    <property type="protein sequence ID" value="MFD2515213.1"/>
    <property type="molecule type" value="Genomic_DNA"/>
</dbReference>
<organism evidence="8 9">
    <name type="scientific">Pontibacter locisalis</name>
    <dbReference type="NCBI Taxonomy" id="1719035"/>
    <lineage>
        <taxon>Bacteria</taxon>
        <taxon>Pseudomonadati</taxon>
        <taxon>Bacteroidota</taxon>
        <taxon>Cytophagia</taxon>
        <taxon>Cytophagales</taxon>
        <taxon>Hymenobacteraceae</taxon>
        <taxon>Pontibacter</taxon>
    </lineage>
</organism>
<dbReference type="NCBIfam" id="NF001453">
    <property type="entry name" value="PRK00312.1"/>
    <property type="match status" value="1"/>
</dbReference>
<keyword evidence="3 7" id="KW-0963">Cytoplasm</keyword>
<keyword evidence="9" id="KW-1185">Reference proteome</keyword>
<dbReference type="Proteomes" id="UP001597544">
    <property type="component" value="Unassembled WGS sequence"/>
</dbReference>
<gene>
    <name evidence="7" type="primary">pcm</name>
    <name evidence="8" type="ORF">ACFSRY_15170</name>
</gene>
<dbReference type="Gene3D" id="3.40.50.150">
    <property type="entry name" value="Vaccinia Virus protein VP39"/>
    <property type="match status" value="1"/>
</dbReference>
<dbReference type="PANTHER" id="PTHR11579">
    <property type="entry name" value="PROTEIN-L-ISOASPARTATE O-METHYLTRANSFERASE"/>
    <property type="match status" value="1"/>
</dbReference>
<evidence type="ECO:0000256" key="3">
    <source>
        <dbReference type="ARBA" id="ARBA00022490"/>
    </source>
</evidence>
<dbReference type="EC" id="2.1.1.77" evidence="7"/>
<accession>A0ABW5IPI5</accession>
<dbReference type="RefSeq" id="WP_377509486.1">
    <property type="nucleotide sequence ID" value="NZ_JBHULU010000021.1"/>
</dbReference>
<dbReference type="HAMAP" id="MF_00090">
    <property type="entry name" value="PIMT"/>
    <property type="match status" value="1"/>
</dbReference>
<dbReference type="PANTHER" id="PTHR11579:SF0">
    <property type="entry name" value="PROTEIN-L-ISOASPARTATE(D-ASPARTATE) O-METHYLTRANSFERASE"/>
    <property type="match status" value="1"/>
</dbReference>